<dbReference type="InterPro" id="IPR051790">
    <property type="entry name" value="Cytochrome_c-biogenesis_DsbD"/>
</dbReference>
<comment type="caution">
    <text evidence="2">The sequence shown here is derived from an EMBL/GenBank/DDBJ whole genome shotgun (WGS) entry which is preliminary data.</text>
</comment>
<feature type="transmembrane region" description="Helical" evidence="1">
    <location>
        <begin position="80"/>
        <end position="100"/>
    </location>
</feature>
<evidence type="ECO:0000313" key="3">
    <source>
        <dbReference type="Proteomes" id="UP000520767"/>
    </source>
</evidence>
<keyword evidence="3" id="KW-1185">Reference proteome</keyword>
<keyword evidence="1" id="KW-1133">Transmembrane helix</keyword>
<name>A0A7W7Q927_9PSEU</name>
<dbReference type="RefSeq" id="WP_184813419.1">
    <property type="nucleotide sequence ID" value="NZ_JACHJQ010000006.1"/>
</dbReference>
<feature type="transmembrane region" description="Helical" evidence="1">
    <location>
        <begin position="45"/>
        <end position="68"/>
    </location>
</feature>
<dbReference type="Proteomes" id="UP000520767">
    <property type="component" value="Unassembled WGS sequence"/>
</dbReference>
<dbReference type="PANTHER" id="PTHR31272">
    <property type="entry name" value="CYTOCHROME C-TYPE BIOGENESIS PROTEIN HI_1454-RELATED"/>
    <property type="match status" value="1"/>
</dbReference>
<feature type="transmembrane region" description="Helical" evidence="1">
    <location>
        <begin position="6"/>
        <end position="33"/>
    </location>
</feature>
<feature type="transmembrane region" description="Helical" evidence="1">
    <location>
        <begin position="252"/>
        <end position="273"/>
    </location>
</feature>
<gene>
    <name evidence="2" type="ORF">FHR82_005560</name>
</gene>
<accession>A0A7W7Q927</accession>
<reference evidence="2 3" key="1">
    <citation type="submission" date="2020-08" db="EMBL/GenBank/DDBJ databases">
        <title>Genomic Encyclopedia of Type Strains, Phase III (KMG-III): the genomes of soil and plant-associated and newly described type strains.</title>
        <authorList>
            <person name="Whitman W."/>
        </authorList>
    </citation>
    <scope>NUCLEOTIDE SEQUENCE [LARGE SCALE GENOMIC DNA]</scope>
    <source>
        <strain evidence="2 3">CECT 8960</strain>
    </source>
</reference>
<proteinExistence type="predicted"/>
<organism evidence="2 3">
    <name type="scientific">Actinophytocola algeriensis</name>
    <dbReference type="NCBI Taxonomy" id="1768010"/>
    <lineage>
        <taxon>Bacteria</taxon>
        <taxon>Bacillati</taxon>
        <taxon>Actinomycetota</taxon>
        <taxon>Actinomycetes</taxon>
        <taxon>Pseudonocardiales</taxon>
        <taxon>Pseudonocardiaceae</taxon>
    </lineage>
</organism>
<keyword evidence="1" id="KW-0472">Membrane</keyword>
<protein>
    <submittedName>
        <fullName evidence="2">Uncharacterized protein (TIGR03382 family)</fullName>
    </submittedName>
</protein>
<evidence type="ECO:0000256" key="1">
    <source>
        <dbReference type="SAM" id="Phobius"/>
    </source>
</evidence>
<feature type="transmembrane region" description="Helical" evidence="1">
    <location>
        <begin position="202"/>
        <end position="220"/>
    </location>
</feature>
<dbReference type="AlphaFoldDB" id="A0A7W7Q927"/>
<keyword evidence="1" id="KW-0812">Transmembrane</keyword>
<sequence>MGDDLAFALGAGMLATVNPCGFAMLPGYLTLVIAGSGEAGRAARVGRALAASALMTAGFVAVFGIFGLLSLPLRGALQQYLPVVTLVIGLVMVVVGVLLLTGRQLTLLLPKPARGAPSTRIVSMAGYGVAFAVASLSCTIGPFLAATGVALRGGDLTTGLTTFVAYALGMGLVVAVLAVAAALASTAVAAGIRRALPYVPRIGGVLLLVTGAYVGYYGFYELRLFHGGGTAADPVVAAAGEVQSTLVSWVDAVGPVPMLAALAVLVTGGVLLARRRRARVR</sequence>
<dbReference type="PANTHER" id="PTHR31272:SF4">
    <property type="entry name" value="CYTOCHROME C-TYPE BIOGENESIS PROTEIN HI_1454-RELATED"/>
    <property type="match status" value="1"/>
</dbReference>
<dbReference type="EMBL" id="JACHJQ010000006">
    <property type="protein sequence ID" value="MBB4909302.1"/>
    <property type="molecule type" value="Genomic_DNA"/>
</dbReference>
<feature type="transmembrane region" description="Helical" evidence="1">
    <location>
        <begin position="164"/>
        <end position="190"/>
    </location>
</feature>
<feature type="transmembrane region" description="Helical" evidence="1">
    <location>
        <begin position="121"/>
        <end position="144"/>
    </location>
</feature>
<evidence type="ECO:0000313" key="2">
    <source>
        <dbReference type="EMBL" id="MBB4909302.1"/>
    </source>
</evidence>